<evidence type="ECO:0000259" key="3">
    <source>
        <dbReference type="Pfam" id="PF25598"/>
    </source>
</evidence>
<reference evidence="4 5" key="1">
    <citation type="submission" date="2024-01" db="EMBL/GenBank/DDBJ databases">
        <title>A telomere-to-telomere, gap-free genome of sweet tea (Lithocarpus litseifolius).</title>
        <authorList>
            <person name="Zhou J."/>
        </authorList>
    </citation>
    <scope>NUCLEOTIDE SEQUENCE [LARGE SCALE GENOMIC DNA]</scope>
    <source>
        <strain evidence="4">Zhou-2022a</strain>
        <tissue evidence="4">Leaf</tissue>
    </source>
</reference>
<dbReference type="InterPro" id="IPR011989">
    <property type="entry name" value="ARM-like"/>
</dbReference>
<dbReference type="PANTHER" id="PTHR22849:SF61">
    <property type="entry name" value="U-BOX DOMAIN-CONTAINING PROTEIN 21"/>
    <property type="match status" value="1"/>
</dbReference>
<organism evidence="4 5">
    <name type="scientific">Lithocarpus litseifolius</name>
    <dbReference type="NCBI Taxonomy" id="425828"/>
    <lineage>
        <taxon>Eukaryota</taxon>
        <taxon>Viridiplantae</taxon>
        <taxon>Streptophyta</taxon>
        <taxon>Embryophyta</taxon>
        <taxon>Tracheophyta</taxon>
        <taxon>Spermatophyta</taxon>
        <taxon>Magnoliopsida</taxon>
        <taxon>eudicotyledons</taxon>
        <taxon>Gunneridae</taxon>
        <taxon>Pentapetalae</taxon>
        <taxon>rosids</taxon>
        <taxon>fabids</taxon>
        <taxon>Fagales</taxon>
        <taxon>Fagaceae</taxon>
        <taxon>Lithocarpus</taxon>
    </lineage>
</organism>
<comment type="function">
    <text evidence="2">Functions as an E3 ubiquitin ligase.</text>
</comment>
<protein>
    <recommendedName>
        <fullName evidence="2 3">U-box domain-containing protein</fullName>
        <ecNumber evidence="2">2.3.2.27</ecNumber>
    </recommendedName>
    <alternativeName>
        <fullName evidence="2">RING-type E3 ubiquitin transferase PUB</fullName>
    </alternativeName>
</protein>
<keyword evidence="1 2" id="KW-0833">Ubl conjugation pathway</keyword>
<dbReference type="EMBL" id="JAZDWU010000004">
    <property type="protein sequence ID" value="KAL0005789.1"/>
    <property type="molecule type" value="Genomic_DNA"/>
</dbReference>
<gene>
    <name evidence="4" type="ORF">SO802_013350</name>
</gene>
<evidence type="ECO:0000313" key="5">
    <source>
        <dbReference type="Proteomes" id="UP001459277"/>
    </source>
</evidence>
<dbReference type="InterPro" id="IPR058678">
    <property type="entry name" value="ARM_PUB"/>
</dbReference>
<dbReference type="InterPro" id="IPR016024">
    <property type="entry name" value="ARM-type_fold"/>
</dbReference>
<dbReference type="Proteomes" id="UP001459277">
    <property type="component" value="Unassembled WGS sequence"/>
</dbReference>
<dbReference type="AlphaFoldDB" id="A0AAW2D683"/>
<comment type="pathway">
    <text evidence="2">Protein modification; protein ubiquitination.</text>
</comment>
<dbReference type="GO" id="GO:0016567">
    <property type="term" value="P:protein ubiquitination"/>
    <property type="evidence" value="ECO:0007669"/>
    <property type="project" value="UniProtKB-UniRule"/>
</dbReference>
<dbReference type="PANTHER" id="PTHR22849">
    <property type="entry name" value="WDSAM1 PROTEIN"/>
    <property type="match status" value="1"/>
</dbReference>
<comment type="caution">
    <text evidence="4">The sequence shown here is derived from an EMBL/GenBank/DDBJ whole genome shotgun (WGS) entry which is preliminary data.</text>
</comment>
<evidence type="ECO:0000256" key="2">
    <source>
        <dbReference type="RuleBase" id="RU369093"/>
    </source>
</evidence>
<dbReference type="Pfam" id="PF25598">
    <property type="entry name" value="ARM_PUB"/>
    <property type="match status" value="1"/>
</dbReference>
<feature type="domain" description="U-box" evidence="3">
    <location>
        <begin position="14"/>
        <end position="110"/>
    </location>
</feature>
<proteinExistence type="predicted"/>
<sequence>MAPQPKCSSVSTYKNALTMPLLVKKMLRISEMATEFAVCTLWKLCKNAKRDEDDDDSVLVEALQAGAFQKLLVLLQVGSDETVKEKAAELLKLLNPHIEKLGCVDSSMDFKCQ</sequence>
<dbReference type="InterPro" id="IPR045185">
    <property type="entry name" value="PUB22/23/24-like"/>
</dbReference>
<dbReference type="SUPFAM" id="SSF48371">
    <property type="entry name" value="ARM repeat"/>
    <property type="match status" value="1"/>
</dbReference>
<keyword evidence="2" id="KW-0808">Transferase</keyword>
<comment type="catalytic activity">
    <reaction evidence="2">
        <text>S-ubiquitinyl-[E2 ubiquitin-conjugating enzyme]-L-cysteine + [acceptor protein]-L-lysine = [E2 ubiquitin-conjugating enzyme]-L-cysteine + N(6)-ubiquitinyl-[acceptor protein]-L-lysine.</text>
        <dbReference type="EC" id="2.3.2.27"/>
    </reaction>
</comment>
<name>A0AAW2D683_9ROSI</name>
<evidence type="ECO:0000313" key="4">
    <source>
        <dbReference type="EMBL" id="KAL0005789.1"/>
    </source>
</evidence>
<dbReference type="Gene3D" id="1.25.10.10">
    <property type="entry name" value="Leucine-rich Repeat Variant"/>
    <property type="match status" value="1"/>
</dbReference>
<keyword evidence="5" id="KW-1185">Reference proteome</keyword>
<dbReference type="EC" id="2.3.2.27" evidence="2"/>
<dbReference type="GO" id="GO:0061630">
    <property type="term" value="F:ubiquitin protein ligase activity"/>
    <property type="evidence" value="ECO:0007669"/>
    <property type="project" value="UniProtKB-UniRule"/>
</dbReference>
<accession>A0AAW2D683</accession>
<evidence type="ECO:0000256" key="1">
    <source>
        <dbReference type="ARBA" id="ARBA00022786"/>
    </source>
</evidence>